<dbReference type="EMBL" id="LAZR01017958">
    <property type="protein sequence ID" value="KKL98287.1"/>
    <property type="molecule type" value="Genomic_DNA"/>
</dbReference>
<dbReference type="AlphaFoldDB" id="A0A0F9JH35"/>
<reference evidence="1" key="1">
    <citation type="journal article" date="2015" name="Nature">
        <title>Complex archaea that bridge the gap between prokaryotes and eukaryotes.</title>
        <authorList>
            <person name="Spang A."/>
            <person name="Saw J.H."/>
            <person name="Jorgensen S.L."/>
            <person name="Zaremba-Niedzwiedzka K."/>
            <person name="Martijn J."/>
            <person name="Lind A.E."/>
            <person name="van Eijk R."/>
            <person name="Schleper C."/>
            <person name="Guy L."/>
            <person name="Ettema T.J."/>
        </authorList>
    </citation>
    <scope>NUCLEOTIDE SEQUENCE</scope>
</reference>
<protein>
    <submittedName>
        <fullName evidence="1">Uncharacterized protein</fullName>
    </submittedName>
</protein>
<comment type="caution">
    <text evidence="1">The sequence shown here is derived from an EMBL/GenBank/DDBJ whole genome shotgun (WGS) entry which is preliminary data.</text>
</comment>
<sequence length="118" mass="13636">MKEQCSASIFGPSIFHHQCPRTASVERDAKWYCWQHDPVAVAGKNKKWNEDFDRKFAATQEGYRRNDRRWQARKDAVKKLEEIEACSHPNGLSILPNSILADSIRRIIKAAHEGDDEQ</sequence>
<name>A0A0F9JH35_9ZZZZ</name>
<evidence type="ECO:0000313" key="1">
    <source>
        <dbReference type="EMBL" id="KKL98287.1"/>
    </source>
</evidence>
<proteinExistence type="predicted"/>
<accession>A0A0F9JH35</accession>
<organism evidence="1">
    <name type="scientific">marine sediment metagenome</name>
    <dbReference type="NCBI Taxonomy" id="412755"/>
    <lineage>
        <taxon>unclassified sequences</taxon>
        <taxon>metagenomes</taxon>
        <taxon>ecological metagenomes</taxon>
    </lineage>
</organism>
<gene>
    <name evidence="1" type="ORF">LCGC14_1825880</name>
</gene>